<accession>A0A7V8NSV8</accession>
<sequence>MIRQIFKTRALLACLLAAVTGMVLYFRYPFPEENFFLELIFLWDRPVFQGLKYGYTVLLFTTPYILCSFVLSGIYIFTLKRPRRPKARRLPTYPPATTRKDLFVVLGEVHNPRTPGPSETPRWLAIPERGLFTGIAVFGAVGSGKTSTCLYPYAEQILSYEAANPEKRIGGLVLEVKGDFSRQVRAILARARREEDYVEISLGSQYRYNPLHTSLDAYALAYSIATLINNLFGRGKEPFWQQAYTNLVKFIILLHQVAYDYVTLFDVYECAICSEVLEGKIRDAEQRCEERSFLLIPPENFLKQVAALKLFGFEYDETLGMYRARETPGLRAFVEANNVEYECLAESVVDPAGTDRYEKLEAVKRWFYHDWRRIEPKLRTSIVEGISVFLSLFDDNPVVKRTFCPPVECYDPVENRDFRHGVPLPSFSWLIEKGAVCALNFPVSMNPGLARALGVMMKLDFQRAVLNRIPEIEAHPERYFRQVLFLCDEYQHFATVGESEPTGDEKFFSLSRQPKCIPIIATQSFSSLKSTLPGETWRTLVQTFRTKVFLALSDDFSAKAASSLCGREERLKAAYNFSESGHDAHISLLTGKAISNRANLSASKSYSPRSEDRFDMKTFTELKNGQAVVLAYDGSNPLPPTLCYLKPYYNDP</sequence>
<name>A0A7V8NSV8_9BACT</name>
<evidence type="ECO:0000256" key="3">
    <source>
        <dbReference type="ARBA" id="ARBA00022692"/>
    </source>
</evidence>
<feature type="transmembrane region" description="Helical" evidence="6">
    <location>
        <begin position="53"/>
        <end position="79"/>
    </location>
</feature>
<dbReference type="Gene3D" id="3.40.50.300">
    <property type="entry name" value="P-loop containing nucleotide triphosphate hydrolases"/>
    <property type="match status" value="1"/>
</dbReference>
<evidence type="ECO:0000256" key="2">
    <source>
        <dbReference type="ARBA" id="ARBA00022475"/>
    </source>
</evidence>
<keyword evidence="9" id="KW-1185">Reference proteome</keyword>
<organism evidence="8 9">
    <name type="scientific">Candidatus Acidiferrum panamense</name>
    <dbReference type="NCBI Taxonomy" id="2741543"/>
    <lineage>
        <taxon>Bacteria</taxon>
        <taxon>Pseudomonadati</taxon>
        <taxon>Acidobacteriota</taxon>
        <taxon>Terriglobia</taxon>
        <taxon>Candidatus Acidiferrales</taxon>
        <taxon>Candidatus Acidiferrum</taxon>
    </lineage>
</organism>
<evidence type="ECO:0000256" key="5">
    <source>
        <dbReference type="ARBA" id="ARBA00023136"/>
    </source>
</evidence>
<keyword evidence="4 6" id="KW-1133">Transmembrane helix</keyword>
<dbReference type="PANTHER" id="PTHR37937:SF1">
    <property type="entry name" value="CONJUGATIVE TRANSFER: DNA TRANSPORT"/>
    <property type="match status" value="1"/>
</dbReference>
<evidence type="ECO:0000313" key="9">
    <source>
        <dbReference type="Proteomes" id="UP000567293"/>
    </source>
</evidence>
<keyword evidence="2" id="KW-1003">Cell membrane</keyword>
<dbReference type="Proteomes" id="UP000567293">
    <property type="component" value="Unassembled WGS sequence"/>
</dbReference>
<comment type="caution">
    <text evidence="8">The sequence shown here is derived from an EMBL/GenBank/DDBJ whole genome shotgun (WGS) entry which is preliminary data.</text>
</comment>
<evidence type="ECO:0000256" key="4">
    <source>
        <dbReference type="ARBA" id="ARBA00022989"/>
    </source>
</evidence>
<comment type="subcellular location">
    <subcellularLocation>
        <location evidence="1">Cell membrane</location>
        <topology evidence="1">Multi-pass membrane protein</topology>
    </subcellularLocation>
</comment>
<evidence type="ECO:0000256" key="1">
    <source>
        <dbReference type="ARBA" id="ARBA00004651"/>
    </source>
</evidence>
<keyword evidence="5 6" id="KW-0472">Membrane</keyword>
<dbReference type="GO" id="GO:0005886">
    <property type="term" value="C:plasma membrane"/>
    <property type="evidence" value="ECO:0007669"/>
    <property type="project" value="UniProtKB-SubCell"/>
</dbReference>
<dbReference type="EMBL" id="JACDQQ010001600">
    <property type="protein sequence ID" value="MBA0086620.1"/>
    <property type="molecule type" value="Genomic_DNA"/>
</dbReference>
<feature type="non-terminal residue" evidence="8">
    <location>
        <position position="652"/>
    </location>
</feature>
<protein>
    <submittedName>
        <fullName evidence="8">TraM recognition domain-containing protein</fullName>
    </submittedName>
</protein>
<proteinExistence type="predicted"/>
<dbReference type="PANTHER" id="PTHR37937">
    <property type="entry name" value="CONJUGATIVE TRANSFER: DNA TRANSPORT"/>
    <property type="match status" value="1"/>
</dbReference>
<dbReference type="InterPro" id="IPR051539">
    <property type="entry name" value="T4SS-coupling_protein"/>
</dbReference>
<dbReference type="InterPro" id="IPR032689">
    <property type="entry name" value="TraG-D_C"/>
</dbReference>
<keyword evidence="3 6" id="KW-0812">Transmembrane</keyword>
<dbReference type="Pfam" id="PF12696">
    <property type="entry name" value="TraG-D_C"/>
    <property type="match status" value="1"/>
</dbReference>
<feature type="domain" description="TraD/TraG TraM recognition site" evidence="7">
    <location>
        <begin position="483"/>
        <end position="581"/>
    </location>
</feature>
<evidence type="ECO:0000313" key="8">
    <source>
        <dbReference type="EMBL" id="MBA0086620.1"/>
    </source>
</evidence>
<dbReference type="AlphaFoldDB" id="A0A7V8NSV8"/>
<dbReference type="SUPFAM" id="SSF52540">
    <property type="entry name" value="P-loop containing nucleoside triphosphate hydrolases"/>
    <property type="match status" value="1"/>
</dbReference>
<gene>
    <name evidence="8" type="ORF">HRJ53_16690</name>
</gene>
<evidence type="ECO:0000259" key="7">
    <source>
        <dbReference type="Pfam" id="PF12696"/>
    </source>
</evidence>
<evidence type="ECO:0000256" key="6">
    <source>
        <dbReference type="SAM" id="Phobius"/>
    </source>
</evidence>
<dbReference type="InterPro" id="IPR027417">
    <property type="entry name" value="P-loop_NTPase"/>
</dbReference>
<reference evidence="8" key="1">
    <citation type="submission" date="2020-06" db="EMBL/GenBank/DDBJ databases">
        <title>Legume-microbial interactions unlock mineral nutrients during tropical forest succession.</title>
        <authorList>
            <person name="Epihov D.Z."/>
        </authorList>
    </citation>
    <scope>NUCLEOTIDE SEQUENCE [LARGE SCALE GENOMIC DNA]</scope>
    <source>
        <strain evidence="8">Pan2503</strain>
    </source>
</reference>